<feature type="transmembrane region" description="Helical" evidence="8">
    <location>
        <begin position="385"/>
        <end position="406"/>
    </location>
</feature>
<feature type="transmembrane region" description="Helical" evidence="8">
    <location>
        <begin position="331"/>
        <end position="349"/>
    </location>
</feature>
<evidence type="ECO:0000256" key="7">
    <source>
        <dbReference type="ARBA" id="ARBA00023136"/>
    </source>
</evidence>
<feature type="transmembrane region" description="Helical" evidence="8">
    <location>
        <begin position="412"/>
        <end position="428"/>
    </location>
</feature>
<organism evidence="10 11">
    <name type="scientific">Flavihumibacter fluminis</name>
    <dbReference type="NCBI Taxonomy" id="2909236"/>
    <lineage>
        <taxon>Bacteria</taxon>
        <taxon>Pseudomonadati</taxon>
        <taxon>Bacteroidota</taxon>
        <taxon>Chitinophagia</taxon>
        <taxon>Chitinophagales</taxon>
        <taxon>Chitinophagaceae</taxon>
        <taxon>Flavihumibacter</taxon>
    </lineage>
</organism>
<accession>A0ABS9BP72</accession>
<keyword evidence="6 8" id="KW-1133">Transmembrane helix</keyword>
<dbReference type="PANTHER" id="PTHR33908:SF11">
    <property type="entry name" value="MEMBRANE PROTEIN"/>
    <property type="match status" value="1"/>
</dbReference>
<evidence type="ECO:0000256" key="8">
    <source>
        <dbReference type="SAM" id="Phobius"/>
    </source>
</evidence>
<dbReference type="GO" id="GO:0016757">
    <property type="term" value="F:glycosyltransferase activity"/>
    <property type="evidence" value="ECO:0007669"/>
    <property type="project" value="UniProtKB-KW"/>
</dbReference>
<keyword evidence="2" id="KW-1003">Cell membrane</keyword>
<comment type="subcellular location">
    <subcellularLocation>
        <location evidence="1">Cell membrane</location>
        <topology evidence="1">Multi-pass membrane protein</topology>
    </subcellularLocation>
</comment>
<evidence type="ECO:0000256" key="5">
    <source>
        <dbReference type="ARBA" id="ARBA00022692"/>
    </source>
</evidence>
<feature type="transmembrane region" description="Helical" evidence="8">
    <location>
        <begin position="232"/>
        <end position="255"/>
    </location>
</feature>
<feature type="domain" description="Glycosyltransferase RgtA/B/C/D-like" evidence="9">
    <location>
        <begin position="89"/>
        <end position="247"/>
    </location>
</feature>
<keyword evidence="3 10" id="KW-0328">Glycosyltransferase</keyword>
<feature type="transmembrane region" description="Helical" evidence="8">
    <location>
        <begin position="297"/>
        <end position="319"/>
    </location>
</feature>
<name>A0ABS9BP72_9BACT</name>
<evidence type="ECO:0000256" key="1">
    <source>
        <dbReference type="ARBA" id="ARBA00004651"/>
    </source>
</evidence>
<feature type="transmembrane region" description="Helical" evidence="8">
    <location>
        <begin position="262"/>
        <end position="277"/>
    </location>
</feature>
<dbReference type="PANTHER" id="PTHR33908">
    <property type="entry name" value="MANNOSYLTRANSFERASE YKCB-RELATED"/>
    <property type="match status" value="1"/>
</dbReference>
<feature type="transmembrane region" description="Helical" evidence="8">
    <location>
        <begin position="355"/>
        <end position="373"/>
    </location>
</feature>
<proteinExistence type="predicted"/>
<dbReference type="EC" id="2.4.-.-" evidence="10"/>
<gene>
    <name evidence="10" type="ORF">L0U88_19605</name>
</gene>
<keyword evidence="4 10" id="KW-0808">Transferase</keyword>
<feature type="transmembrane region" description="Helical" evidence="8">
    <location>
        <begin position="110"/>
        <end position="131"/>
    </location>
</feature>
<feature type="transmembrane region" description="Helical" evidence="8">
    <location>
        <begin position="190"/>
        <end position="220"/>
    </location>
</feature>
<keyword evidence="5 8" id="KW-0812">Transmembrane</keyword>
<keyword evidence="11" id="KW-1185">Reference proteome</keyword>
<feature type="transmembrane region" description="Helical" evidence="8">
    <location>
        <begin position="138"/>
        <end position="156"/>
    </location>
</feature>
<evidence type="ECO:0000259" key="9">
    <source>
        <dbReference type="Pfam" id="PF13231"/>
    </source>
</evidence>
<dbReference type="Pfam" id="PF13231">
    <property type="entry name" value="PMT_2"/>
    <property type="match status" value="1"/>
</dbReference>
<protein>
    <submittedName>
        <fullName evidence="10">Glycosyltransferase family 39 protein</fullName>
        <ecNumber evidence="10">2.4.-.-</ecNumber>
    </submittedName>
</protein>
<evidence type="ECO:0000256" key="4">
    <source>
        <dbReference type="ARBA" id="ARBA00022679"/>
    </source>
</evidence>
<evidence type="ECO:0000256" key="6">
    <source>
        <dbReference type="ARBA" id="ARBA00022989"/>
    </source>
</evidence>
<evidence type="ECO:0000313" key="10">
    <source>
        <dbReference type="EMBL" id="MCF1716857.1"/>
    </source>
</evidence>
<keyword evidence="7 8" id="KW-0472">Membrane</keyword>
<evidence type="ECO:0000256" key="2">
    <source>
        <dbReference type="ARBA" id="ARBA00022475"/>
    </source>
</evidence>
<dbReference type="InterPro" id="IPR038731">
    <property type="entry name" value="RgtA/B/C-like"/>
</dbReference>
<comment type="caution">
    <text evidence="10">The sequence shown here is derived from an EMBL/GenBank/DDBJ whole genome shotgun (WGS) entry which is preliminary data.</text>
</comment>
<dbReference type="InterPro" id="IPR050297">
    <property type="entry name" value="LipidA_mod_glycosyltrf_83"/>
</dbReference>
<sequence>MGKQKEADGQSGYCTPTLINLYYMTESLSPVRWRSWYIALVVAGILVNLLGLHSSILEPDGALYASIAKTMVLKGDWVNLYAHNRDWLDKPHFPFWMTAISYSIFGINEIAYKIPALVFWALGGWYTLLIARRLYSEQVAQVALLIYLTALHLVISNNDVRAEPYLTGLLAGCVYYWLPGFRQRRTGLVLGALFLAAAIMTKGIFILIPVVGAFLLHWALNGRLKAELSKPKWWLALGLVGVFILPELLTLYWQFDQHPEKVVFGRTGVSGLRFFFWDSQFGRFMNTGPIKGKGDPFFFLHTLLWAFLPWSILLYIAMWEKIKGLVRREKGEWVLPGISLICFLLFSASRFQLPHYMNIVFPFFAIVTVDWLLRQDVESKKLRVLGGIQVGISILLLVGCIGLWVLMYGLNFRPLVYVLSMAIIWNLLRKKTASYGFGLPSRMILSTSLAAITLYGFLNLYFYPALLQYQSGEQVAKQVNQQQPGKRIYQTNPLSYSLDFYSDGPVRYTDRAEVINAAKDSAVLYYSTREQRDTLVTMGVPVQVVDSFPHYHISKLKIGFLMPDKRPKYLQYRYLMEVGPKP</sequence>
<feature type="transmembrane region" description="Helical" evidence="8">
    <location>
        <begin position="36"/>
        <end position="56"/>
    </location>
</feature>
<dbReference type="EMBL" id="JAKEVY010000007">
    <property type="protein sequence ID" value="MCF1716857.1"/>
    <property type="molecule type" value="Genomic_DNA"/>
</dbReference>
<feature type="transmembrane region" description="Helical" evidence="8">
    <location>
        <begin position="162"/>
        <end position="178"/>
    </location>
</feature>
<evidence type="ECO:0000256" key="3">
    <source>
        <dbReference type="ARBA" id="ARBA00022676"/>
    </source>
</evidence>
<reference evidence="10 11" key="1">
    <citation type="submission" date="2022-01" db="EMBL/GenBank/DDBJ databases">
        <title>Flavihumibacter sp. nov., isolated from sediment of a river.</title>
        <authorList>
            <person name="Liu H."/>
        </authorList>
    </citation>
    <scope>NUCLEOTIDE SEQUENCE [LARGE SCALE GENOMIC DNA]</scope>
    <source>
        <strain evidence="10 11">RY-1</strain>
    </source>
</reference>
<evidence type="ECO:0000313" key="11">
    <source>
        <dbReference type="Proteomes" id="UP001200145"/>
    </source>
</evidence>
<dbReference type="Proteomes" id="UP001200145">
    <property type="component" value="Unassembled WGS sequence"/>
</dbReference>